<keyword evidence="3 5" id="KW-1133">Transmembrane helix</keyword>
<keyword evidence="1" id="KW-1003">Cell membrane</keyword>
<evidence type="ECO:0000256" key="1">
    <source>
        <dbReference type="ARBA" id="ARBA00022475"/>
    </source>
</evidence>
<dbReference type="Pfam" id="PF10755">
    <property type="entry name" value="DUF2585"/>
    <property type="match status" value="1"/>
</dbReference>
<feature type="transmembrane region" description="Helical" evidence="5">
    <location>
        <begin position="59"/>
        <end position="78"/>
    </location>
</feature>
<dbReference type="RefSeq" id="WP_419187867.1">
    <property type="nucleotide sequence ID" value="NZ_CP036272.1"/>
</dbReference>
<dbReference type="InterPro" id="IPR019691">
    <property type="entry name" value="DUF2585"/>
</dbReference>
<evidence type="ECO:0000313" key="7">
    <source>
        <dbReference type="Proteomes" id="UP000315003"/>
    </source>
</evidence>
<evidence type="ECO:0000256" key="4">
    <source>
        <dbReference type="ARBA" id="ARBA00023136"/>
    </source>
</evidence>
<evidence type="ECO:0000313" key="6">
    <source>
        <dbReference type="EMBL" id="QDT62609.1"/>
    </source>
</evidence>
<gene>
    <name evidence="6" type="ORF">SV7mr_51590</name>
</gene>
<keyword evidence="4 5" id="KW-0472">Membrane</keyword>
<feature type="transmembrane region" description="Helical" evidence="5">
    <location>
        <begin position="12"/>
        <end position="30"/>
    </location>
</feature>
<protein>
    <submittedName>
        <fullName evidence="6">Uncharacterized protein</fullName>
    </submittedName>
</protein>
<accession>A0A517T2K3</accession>
<organism evidence="6 7">
    <name type="scientific">Stieleria bergensis</name>
    <dbReference type="NCBI Taxonomy" id="2528025"/>
    <lineage>
        <taxon>Bacteria</taxon>
        <taxon>Pseudomonadati</taxon>
        <taxon>Planctomycetota</taxon>
        <taxon>Planctomycetia</taxon>
        <taxon>Pirellulales</taxon>
        <taxon>Pirellulaceae</taxon>
        <taxon>Stieleria</taxon>
    </lineage>
</organism>
<evidence type="ECO:0000256" key="5">
    <source>
        <dbReference type="SAM" id="Phobius"/>
    </source>
</evidence>
<dbReference type="Proteomes" id="UP000315003">
    <property type="component" value="Chromosome"/>
</dbReference>
<sequence>MKDQSVTDKRLTRLLYIVPVAMTVALALMGRNGWCPQGDPLPWSLDIWSPHNSQHLLDAYSLSHIQHGIGLFLLLGLISKGRLSFGWKAVIVAAIEAGWEVLENTPLIINRYREATISLDYFGDSISNSLSDYLMCLLGLFVADKLGWKWSLTLFVTLETISLIWIRDSLLLNIIMLVYPNDVIRQWQSP</sequence>
<keyword evidence="7" id="KW-1185">Reference proteome</keyword>
<reference evidence="6 7" key="1">
    <citation type="submission" date="2019-02" db="EMBL/GenBank/DDBJ databases">
        <title>Deep-cultivation of Planctomycetes and their phenomic and genomic characterization uncovers novel biology.</title>
        <authorList>
            <person name="Wiegand S."/>
            <person name="Jogler M."/>
            <person name="Boedeker C."/>
            <person name="Pinto D."/>
            <person name="Vollmers J."/>
            <person name="Rivas-Marin E."/>
            <person name="Kohn T."/>
            <person name="Peeters S.H."/>
            <person name="Heuer A."/>
            <person name="Rast P."/>
            <person name="Oberbeckmann S."/>
            <person name="Bunk B."/>
            <person name="Jeske O."/>
            <person name="Meyerdierks A."/>
            <person name="Storesund J.E."/>
            <person name="Kallscheuer N."/>
            <person name="Luecker S."/>
            <person name="Lage O.M."/>
            <person name="Pohl T."/>
            <person name="Merkel B.J."/>
            <person name="Hornburger P."/>
            <person name="Mueller R.-W."/>
            <person name="Bruemmer F."/>
            <person name="Labrenz M."/>
            <person name="Spormann A.M."/>
            <person name="Op den Camp H."/>
            <person name="Overmann J."/>
            <person name="Amann R."/>
            <person name="Jetten M.S.M."/>
            <person name="Mascher T."/>
            <person name="Medema M.H."/>
            <person name="Devos D.P."/>
            <person name="Kaster A.-K."/>
            <person name="Ovreas L."/>
            <person name="Rohde M."/>
            <person name="Galperin M.Y."/>
            <person name="Jogler C."/>
        </authorList>
    </citation>
    <scope>NUCLEOTIDE SEQUENCE [LARGE SCALE GENOMIC DNA]</scope>
    <source>
        <strain evidence="6 7">SV_7m_r</strain>
    </source>
</reference>
<dbReference type="AlphaFoldDB" id="A0A517T2K3"/>
<proteinExistence type="predicted"/>
<dbReference type="GO" id="GO:0005886">
    <property type="term" value="C:plasma membrane"/>
    <property type="evidence" value="ECO:0007669"/>
    <property type="project" value="InterPro"/>
</dbReference>
<name>A0A517T2K3_9BACT</name>
<evidence type="ECO:0000256" key="2">
    <source>
        <dbReference type="ARBA" id="ARBA00022692"/>
    </source>
</evidence>
<keyword evidence="2 5" id="KW-0812">Transmembrane</keyword>
<dbReference type="EMBL" id="CP036272">
    <property type="protein sequence ID" value="QDT62609.1"/>
    <property type="molecule type" value="Genomic_DNA"/>
</dbReference>
<evidence type="ECO:0000256" key="3">
    <source>
        <dbReference type="ARBA" id="ARBA00022989"/>
    </source>
</evidence>